<reference evidence="2" key="2">
    <citation type="submission" date="2020-11" db="EMBL/GenBank/DDBJ databases">
        <authorList>
            <person name="McCartney M.A."/>
            <person name="Auch B."/>
            <person name="Kono T."/>
            <person name="Mallez S."/>
            <person name="Becker A."/>
            <person name="Gohl D.M."/>
            <person name="Silverstein K.A.T."/>
            <person name="Koren S."/>
            <person name="Bechman K.B."/>
            <person name="Herman A."/>
            <person name="Abrahante J.E."/>
            <person name="Garbe J."/>
        </authorList>
    </citation>
    <scope>NUCLEOTIDE SEQUENCE</scope>
    <source>
        <strain evidence="2">Duluth1</strain>
        <tissue evidence="2">Whole animal</tissue>
    </source>
</reference>
<accession>A0A9D4BUV7</accession>
<dbReference type="Proteomes" id="UP000828390">
    <property type="component" value="Unassembled WGS sequence"/>
</dbReference>
<reference evidence="2" key="1">
    <citation type="journal article" date="2019" name="bioRxiv">
        <title>The Genome of the Zebra Mussel, Dreissena polymorpha: A Resource for Invasive Species Research.</title>
        <authorList>
            <person name="McCartney M.A."/>
            <person name="Auch B."/>
            <person name="Kono T."/>
            <person name="Mallez S."/>
            <person name="Zhang Y."/>
            <person name="Obille A."/>
            <person name="Becker A."/>
            <person name="Abrahante J.E."/>
            <person name="Garbe J."/>
            <person name="Badalamenti J.P."/>
            <person name="Herman A."/>
            <person name="Mangelson H."/>
            <person name="Liachko I."/>
            <person name="Sullivan S."/>
            <person name="Sone E.D."/>
            <person name="Koren S."/>
            <person name="Silverstein K.A.T."/>
            <person name="Beckman K.B."/>
            <person name="Gohl D.M."/>
        </authorList>
    </citation>
    <scope>NUCLEOTIDE SEQUENCE</scope>
    <source>
        <strain evidence="2">Duluth1</strain>
        <tissue evidence="2">Whole animal</tissue>
    </source>
</reference>
<sequence>MICSRTSFAVALLTHFANDSSIQKLATALKKLLEYNKTYDKTDRQLTDGMAQHMCLDIATTLSSIYTRAGKSLNESIFAPIFACYQAALCIDVTSCRLKMASMLNSRGNMQAAMVLLEDVERLYTHRIVDVCQCPECPECDYIQTKTATPGKYSSSLCVIFSKEDVFCMPPFIVKEYCTAMFENNDTDKYVDKRNRESYAFGARPLLYYLQYLTYGALKLRNKQKAALTNLVQTLDFDEMDYYSDGDVVFGDEDSDDSDEEEYGESYEDEADDFGDDVDYDGDNDSISNVDTCDEFDYGQDDYYSDDTYDESNGEGYDVFRDDYAYDGDNESSSNEDEFQREYIVHHSDKAINLLGHCFEMEGNVESAMHAYCCSYNKYPEHIGARVHIRRLIHAELLGVVHRYDPGHDFS</sequence>
<protein>
    <submittedName>
        <fullName evidence="2">Uncharacterized protein</fullName>
    </submittedName>
</protein>
<dbReference type="EMBL" id="JAIWYP010000014">
    <property type="protein sequence ID" value="KAH3709894.1"/>
    <property type="molecule type" value="Genomic_DNA"/>
</dbReference>
<organism evidence="2 3">
    <name type="scientific">Dreissena polymorpha</name>
    <name type="common">Zebra mussel</name>
    <name type="synonym">Mytilus polymorpha</name>
    <dbReference type="NCBI Taxonomy" id="45954"/>
    <lineage>
        <taxon>Eukaryota</taxon>
        <taxon>Metazoa</taxon>
        <taxon>Spiralia</taxon>
        <taxon>Lophotrochozoa</taxon>
        <taxon>Mollusca</taxon>
        <taxon>Bivalvia</taxon>
        <taxon>Autobranchia</taxon>
        <taxon>Heteroconchia</taxon>
        <taxon>Euheterodonta</taxon>
        <taxon>Imparidentia</taxon>
        <taxon>Neoheterodontei</taxon>
        <taxon>Myida</taxon>
        <taxon>Dreissenoidea</taxon>
        <taxon>Dreissenidae</taxon>
        <taxon>Dreissena</taxon>
    </lineage>
</organism>
<feature type="region of interest" description="Disordered" evidence="1">
    <location>
        <begin position="248"/>
        <end position="290"/>
    </location>
</feature>
<proteinExistence type="predicted"/>
<evidence type="ECO:0000313" key="2">
    <source>
        <dbReference type="EMBL" id="KAH3709894.1"/>
    </source>
</evidence>
<keyword evidence="3" id="KW-1185">Reference proteome</keyword>
<evidence type="ECO:0000313" key="3">
    <source>
        <dbReference type="Proteomes" id="UP000828390"/>
    </source>
</evidence>
<gene>
    <name evidence="2" type="ORF">DPMN_069359</name>
</gene>
<feature type="compositionally biased region" description="Acidic residues" evidence="1">
    <location>
        <begin position="248"/>
        <end position="284"/>
    </location>
</feature>
<evidence type="ECO:0000256" key="1">
    <source>
        <dbReference type="SAM" id="MobiDB-lite"/>
    </source>
</evidence>
<name>A0A9D4BUV7_DREPO</name>
<dbReference type="AlphaFoldDB" id="A0A9D4BUV7"/>
<comment type="caution">
    <text evidence="2">The sequence shown here is derived from an EMBL/GenBank/DDBJ whole genome shotgun (WGS) entry which is preliminary data.</text>
</comment>
<dbReference type="OrthoDB" id="5982295at2759"/>